<comment type="caution">
    <text evidence="2">The sequence shown here is derived from an EMBL/GenBank/DDBJ whole genome shotgun (WGS) entry which is preliminary data.</text>
</comment>
<proteinExistence type="predicted"/>
<sequence>MVRVPIRPLWPNPMRPKEAKGGSPLAPKARGVPNHKLGPPEPNLARNHHGTKMAINHHRTQFGAGSPWTTFSAHGPPFQPMAPGGHQRTPDQLSSILPLTLRGILSFLHAPHTQGCRSGPNYIFPNQGPKIQHPF</sequence>
<accession>A0A9Q3Q9X6</accession>
<name>A0A9Q3Q9X6_9BASI</name>
<protein>
    <submittedName>
        <fullName evidence="2">Uncharacterized protein</fullName>
    </submittedName>
</protein>
<dbReference type="Proteomes" id="UP000765509">
    <property type="component" value="Unassembled WGS sequence"/>
</dbReference>
<reference evidence="2" key="1">
    <citation type="submission" date="2021-03" db="EMBL/GenBank/DDBJ databases">
        <title>Draft genome sequence of rust myrtle Austropuccinia psidii MF-1, a brazilian biotype.</title>
        <authorList>
            <person name="Quecine M.C."/>
            <person name="Pachon D.M.R."/>
            <person name="Bonatelli M.L."/>
            <person name="Correr F.H."/>
            <person name="Franceschini L.M."/>
            <person name="Leite T.F."/>
            <person name="Margarido G.R.A."/>
            <person name="Almeida C.A."/>
            <person name="Ferrarezi J.A."/>
            <person name="Labate C.A."/>
        </authorList>
    </citation>
    <scope>NUCLEOTIDE SEQUENCE</scope>
    <source>
        <strain evidence="2">MF-1</strain>
    </source>
</reference>
<dbReference type="EMBL" id="AVOT02139003">
    <property type="protein sequence ID" value="MBW0590554.1"/>
    <property type="molecule type" value="Genomic_DNA"/>
</dbReference>
<dbReference type="AlphaFoldDB" id="A0A9Q3Q9X6"/>
<feature type="region of interest" description="Disordered" evidence="1">
    <location>
        <begin position="1"/>
        <end position="48"/>
    </location>
</feature>
<evidence type="ECO:0000256" key="1">
    <source>
        <dbReference type="SAM" id="MobiDB-lite"/>
    </source>
</evidence>
<keyword evidence="3" id="KW-1185">Reference proteome</keyword>
<feature type="region of interest" description="Disordered" evidence="1">
    <location>
        <begin position="61"/>
        <end position="90"/>
    </location>
</feature>
<evidence type="ECO:0000313" key="3">
    <source>
        <dbReference type="Proteomes" id="UP000765509"/>
    </source>
</evidence>
<organism evidence="2 3">
    <name type="scientific">Austropuccinia psidii MF-1</name>
    <dbReference type="NCBI Taxonomy" id="1389203"/>
    <lineage>
        <taxon>Eukaryota</taxon>
        <taxon>Fungi</taxon>
        <taxon>Dikarya</taxon>
        <taxon>Basidiomycota</taxon>
        <taxon>Pucciniomycotina</taxon>
        <taxon>Pucciniomycetes</taxon>
        <taxon>Pucciniales</taxon>
        <taxon>Sphaerophragmiaceae</taxon>
        <taxon>Austropuccinia</taxon>
    </lineage>
</organism>
<gene>
    <name evidence="2" type="ORF">O181_130269</name>
</gene>
<evidence type="ECO:0000313" key="2">
    <source>
        <dbReference type="EMBL" id="MBW0590554.1"/>
    </source>
</evidence>